<dbReference type="InterPro" id="IPR036397">
    <property type="entry name" value="RNaseH_sf"/>
</dbReference>
<comment type="cofactor">
    <cofactor evidence="2 9">
        <name>Mg(2+)</name>
        <dbReference type="ChEBI" id="CHEBI:18420"/>
    </cofactor>
</comment>
<dbReference type="InterPro" id="IPR037056">
    <property type="entry name" value="RNase_H1_N_sf"/>
</dbReference>
<keyword evidence="11" id="KW-1185">Reference proteome</keyword>
<dbReference type="GO" id="GO:0003676">
    <property type="term" value="F:nucleic acid binding"/>
    <property type="evidence" value="ECO:0007669"/>
    <property type="project" value="UniProtKB-UniRule"/>
</dbReference>
<dbReference type="Pfam" id="PF01693">
    <property type="entry name" value="Cauli_VI"/>
    <property type="match status" value="2"/>
</dbReference>
<gene>
    <name evidence="12" type="primary">LOC105269943</name>
</gene>
<sequence length="306" mass="35157">MVCFTNPPAYYAVAKGRIPGIYDNWIDTKQQVFKFSYCDFRKFFCWDDCFMYLRRKGLTEGDFEFVCGRTHKEKHNPHQKFYTVAVGRRPGIYTLWANCQHEILGYPGADWKIFECKLDAKKYMKRRGHKEYYKENARVEVPHPLEIVTCKKDKEGRAKVYVDGSATKNGLPGATAGIGVWWGVDHPLNLSAPVEGHKATNIVAEIQAVTAACRIAIEFKIQKLRIFTNSEYLIKCMNEWWDNWVSNGFMTASRKPVENKEMLQDLKRVLEKVDVKFKFVSAHSGVKGVEGADALAKNGAKKFNEE</sequence>
<dbReference type="GO" id="GO:0043137">
    <property type="term" value="P:DNA replication, removal of RNA primer"/>
    <property type="evidence" value="ECO:0007669"/>
    <property type="project" value="TreeGrafter"/>
</dbReference>
<dbReference type="PROSITE" id="PS50879">
    <property type="entry name" value="RNASE_H_1"/>
    <property type="match status" value="1"/>
</dbReference>
<dbReference type="GO" id="GO:0004523">
    <property type="term" value="F:RNA-DNA hybrid ribonuclease activity"/>
    <property type="evidence" value="ECO:0007669"/>
    <property type="project" value="UniProtKB-UniRule"/>
</dbReference>
<comment type="function">
    <text evidence="9">Endonuclease that specifically degrades the RNA of RNA-DNA hybrids.</text>
</comment>
<evidence type="ECO:0000256" key="3">
    <source>
        <dbReference type="ARBA" id="ARBA00005300"/>
    </source>
</evidence>
<evidence type="ECO:0000313" key="12">
    <source>
        <dbReference type="RefSeq" id="XP_011308875.1"/>
    </source>
</evidence>
<keyword evidence="5 9" id="KW-0479">Metal-binding</keyword>
<dbReference type="InterPro" id="IPR017067">
    <property type="entry name" value="RNase_H1_euk"/>
</dbReference>
<dbReference type="PANTHER" id="PTHR10642:SF26">
    <property type="entry name" value="RIBONUCLEASE H1"/>
    <property type="match status" value="1"/>
</dbReference>
<dbReference type="Proteomes" id="UP000694866">
    <property type="component" value="Unplaced"/>
</dbReference>
<feature type="domain" description="RNase H type-1" evidence="10">
    <location>
        <begin position="154"/>
        <end position="301"/>
    </location>
</feature>
<evidence type="ECO:0000256" key="7">
    <source>
        <dbReference type="ARBA" id="ARBA00022801"/>
    </source>
</evidence>
<name>A0A9R1TGC1_9HYME</name>
<evidence type="ECO:0000256" key="8">
    <source>
        <dbReference type="ARBA" id="ARBA00022842"/>
    </source>
</evidence>
<dbReference type="KEGG" id="fas:105269943"/>
<evidence type="ECO:0000256" key="1">
    <source>
        <dbReference type="ARBA" id="ARBA00000077"/>
    </source>
</evidence>
<dbReference type="AlphaFoldDB" id="A0A9R1TGC1"/>
<keyword evidence="6 9" id="KW-0255">Endonuclease</keyword>
<evidence type="ECO:0000256" key="6">
    <source>
        <dbReference type="ARBA" id="ARBA00022759"/>
    </source>
</evidence>
<evidence type="ECO:0000313" key="11">
    <source>
        <dbReference type="Proteomes" id="UP000694866"/>
    </source>
</evidence>
<dbReference type="OrthoDB" id="407198at2759"/>
<dbReference type="EC" id="3.1.26.4" evidence="9"/>
<evidence type="ECO:0000256" key="2">
    <source>
        <dbReference type="ARBA" id="ARBA00001946"/>
    </source>
</evidence>
<dbReference type="InterPro" id="IPR002156">
    <property type="entry name" value="RNaseH_domain"/>
</dbReference>
<keyword evidence="4 9" id="KW-0540">Nuclease</keyword>
<dbReference type="GO" id="GO:0000287">
    <property type="term" value="F:magnesium ion binding"/>
    <property type="evidence" value="ECO:0007669"/>
    <property type="project" value="UniProtKB-UniRule"/>
</dbReference>
<dbReference type="GeneID" id="105269943"/>
<evidence type="ECO:0000256" key="9">
    <source>
        <dbReference type="PIRNR" id="PIRNR036852"/>
    </source>
</evidence>
<dbReference type="Pfam" id="PF00075">
    <property type="entry name" value="RNase_H"/>
    <property type="match status" value="1"/>
</dbReference>
<dbReference type="InterPro" id="IPR012337">
    <property type="entry name" value="RNaseH-like_sf"/>
</dbReference>
<dbReference type="Gene3D" id="3.40.970.10">
    <property type="entry name" value="Ribonuclease H1, N-terminal domain"/>
    <property type="match status" value="2"/>
</dbReference>
<dbReference type="InterPro" id="IPR011320">
    <property type="entry name" value="RNase_H1_N"/>
</dbReference>
<dbReference type="InterPro" id="IPR009027">
    <property type="entry name" value="Ribosomal_bL9/RNase_H1_N"/>
</dbReference>
<evidence type="ECO:0000256" key="5">
    <source>
        <dbReference type="ARBA" id="ARBA00022723"/>
    </source>
</evidence>
<dbReference type="PANTHER" id="PTHR10642">
    <property type="entry name" value="RIBONUCLEASE H1"/>
    <property type="match status" value="1"/>
</dbReference>
<proteinExistence type="inferred from homology"/>
<organism evidence="11 12">
    <name type="scientific">Fopius arisanus</name>
    <dbReference type="NCBI Taxonomy" id="64838"/>
    <lineage>
        <taxon>Eukaryota</taxon>
        <taxon>Metazoa</taxon>
        <taxon>Ecdysozoa</taxon>
        <taxon>Arthropoda</taxon>
        <taxon>Hexapoda</taxon>
        <taxon>Insecta</taxon>
        <taxon>Pterygota</taxon>
        <taxon>Neoptera</taxon>
        <taxon>Endopterygota</taxon>
        <taxon>Hymenoptera</taxon>
        <taxon>Apocrita</taxon>
        <taxon>Ichneumonoidea</taxon>
        <taxon>Braconidae</taxon>
        <taxon>Opiinae</taxon>
        <taxon>Fopius</taxon>
    </lineage>
</organism>
<dbReference type="SUPFAM" id="SSF53098">
    <property type="entry name" value="Ribonuclease H-like"/>
    <property type="match status" value="1"/>
</dbReference>
<dbReference type="SUPFAM" id="SSF55658">
    <property type="entry name" value="L9 N-domain-like"/>
    <property type="match status" value="2"/>
</dbReference>
<dbReference type="CDD" id="cd09280">
    <property type="entry name" value="RNase_HI_eukaryote_like"/>
    <property type="match status" value="1"/>
</dbReference>
<comment type="similarity">
    <text evidence="3 9">Belongs to the RNase H family.</text>
</comment>
<dbReference type="InterPro" id="IPR050092">
    <property type="entry name" value="RNase_H"/>
</dbReference>
<comment type="catalytic activity">
    <reaction evidence="1 9">
        <text>Endonucleolytic cleavage to 5'-phosphomonoester.</text>
        <dbReference type="EC" id="3.1.26.4"/>
    </reaction>
</comment>
<keyword evidence="7 9" id="KW-0378">Hydrolase</keyword>
<dbReference type="Gene3D" id="3.30.420.10">
    <property type="entry name" value="Ribonuclease H-like superfamily/Ribonuclease H"/>
    <property type="match status" value="1"/>
</dbReference>
<protein>
    <recommendedName>
        <fullName evidence="9">Ribonuclease H1</fullName>
        <shortName evidence="9">RNase H1</shortName>
        <ecNumber evidence="9">3.1.26.4</ecNumber>
    </recommendedName>
</protein>
<dbReference type="PIRSF" id="PIRSF036852">
    <property type="entry name" value="Ribonuclease_H1_euk"/>
    <property type="match status" value="1"/>
</dbReference>
<dbReference type="RefSeq" id="XP_011308875.1">
    <property type="nucleotide sequence ID" value="XM_011310573.1"/>
</dbReference>
<reference evidence="12" key="1">
    <citation type="submission" date="2025-08" db="UniProtKB">
        <authorList>
            <consortium name="RefSeq"/>
        </authorList>
    </citation>
    <scope>IDENTIFICATION</scope>
    <source>
        <strain evidence="12">USDA-PBARC FA_bdor</strain>
        <tissue evidence="12">Whole organism</tissue>
    </source>
</reference>
<keyword evidence="8 9" id="KW-0460">Magnesium</keyword>
<accession>A0A9R1TGC1</accession>
<evidence type="ECO:0000256" key="4">
    <source>
        <dbReference type="ARBA" id="ARBA00022722"/>
    </source>
</evidence>
<evidence type="ECO:0000259" key="10">
    <source>
        <dbReference type="PROSITE" id="PS50879"/>
    </source>
</evidence>